<dbReference type="EMBL" id="SNRW01026193">
    <property type="protein sequence ID" value="KAA6360976.1"/>
    <property type="molecule type" value="Genomic_DNA"/>
</dbReference>
<evidence type="ECO:0000259" key="1">
    <source>
        <dbReference type="Pfam" id="PF03184"/>
    </source>
</evidence>
<dbReference type="PANTHER" id="PTHR19303:SF71">
    <property type="entry name" value="ZINC FINGER PHD-TYPE DOMAIN-CONTAINING PROTEIN"/>
    <property type="match status" value="1"/>
</dbReference>
<organism evidence="2 3">
    <name type="scientific">Streblomastix strix</name>
    <dbReference type="NCBI Taxonomy" id="222440"/>
    <lineage>
        <taxon>Eukaryota</taxon>
        <taxon>Metamonada</taxon>
        <taxon>Preaxostyla</taxon>
        <taxon>Oxymonadida</taxon>
        <taxon>Streblomastigidae</taxon>
        <taxon>Streblomastix</taxon>
    </lineage>
</organism>
<dbReference type="InterPro" id="IPR050863">
    <property type="entry name" value="CenT-Element_Derived"/>
</dbReference>
<proteinExistence type="predicted"/>
<dbReference type="InterPro" id="IPR004875">
    <property type="entry name" value="DDE_SF_endonuclease_dom"/>
</dbReference>
<dbReference type="Proteomes" id="UP000324800">
    <property type="component" value="Unassembled WGS sequence"/>
</dbReference>
<accession>A0A5J4TR20</accession>
<name>A0A5J4TR20_9EUKA</name>
<dbReference type="AlphaFoldDB" id="A0A5J4TR20"/>
<sequence>MQLSYIYQGKGKQVILQEILEVDEENRKSILIQQGIDPDGVQSRCVFNMNETMLPLDIKEKIVRVRSHARAVKSGSQSIGSHVTLCATVSPGPRSPPPLFIFGKLVKVPEAMSDIQNCQQAYFDVSESGWINSDIFQRWTIQFSTWVHKQRDLGYFTNDEAILLIQDGHSSRNNRNIHDILQAENIRAVTLPGALTQFLQPLDVAIFHPFRAAYGKQISGRIVDIRNSQSNNQLPKLTEEQKRRIIVESAIDALQQATTARSRQNAFLSTG</sequence>
<feature type="domain" description="DDE-1" evidence="1">
    <location>
        <begin position="83"/>
        <end position="257"/>
    </location>
</feature>
<dbReference type="OrthoDB" id="10035668at2759"/>
<dbReference type="GO" id="GO:0005634">
    <property type="term" value="C:nucleus"/>
    <property type="evidence" value="ECO:0007669"/>
    <property type="project" value="TreeGrafter"/>
</dbReference>
<dbReference type="Pfam" id="PF03184">
    <property type="entry name" value="DDE_1"/>
    <property type="match status" value="1"/>
</dbReference>
<evidence type="ECO:0000313" key="3">
    <source>
        <dbReference type="Proteomes" id="UP000324800"/>
    </source>
</evidence>
<feature type="non-terminal residue" evidence="2">
    <location>
        <position position="271"/>
    </location>
</feature>
<gene>
    <name evidence="2" type="ORF">EZS28_043496</name>
</gene>
<evidence type="ECO:0000313" key="2">
    <source>
        <dbReference type="EMBL" id="KAA6360976.1"/>
    </source>
</evidence>
<comment type="caution">
    <text evidence="2">The sequence shown here is derived from an EMBL/GenBank/DDBJ whole genome shotgun (WGS) entry which is preliminary data.</text>
</comment>
<dbReference type="GO" id="GO:0003677">
    <property type="term" value="F:DNA binding"/>
    <property type="evidence" value="ECO:0007669"/>
    <property type="project" value="TreeGrafter"/>
</dbReference>
<protein>
    <recommendedName>
        <fullName evidence="1">DDE-1 domain-containing protein</fullName>
    </recommendedName>
</protein>
<dbReference type="PANTHER" id="PTHR19303">
    <property type="entry name" value="TRANSPOSON"/>
    <property type="match status" value="1"/>
</dbReference>
<reference evidence="2 3" key="1">
    <citation type="submission" date="2019-03" db="EMBL/GenBank/DDBJ databases">
        <title>Single cell metagenomics reveals metabolic interactions within the superorganism composed of flagellate Streblomastix strix and complex community of Bacteroidetes bacteria on its surface.</title>
        <authorList>
            <person name="Treitli S.C."/>
            <person name="Kolisko M."/>
            <person name="Husnik F."/>
            <person name="Keeling P."/>
            <person name="Hampl V."/>
        </authorList>
    </citation>
    <scope>NUCLEOTIDE SEQUENCE [LARGE SCALE GENOMIC DNA]</scope>
    <source>
        <strain evidence="2">ST1C</strain>
    </source>
</reference>